<evidence type="ECO:0000313" key="2">
    <source>
        <dbReference type="Proteomes" id="UP001623660"/>
    </source>
</evidence>
<comment type="caution">
    <text evidence="1">The sequence shown here is derived from an EMBL/GenBank/DDBJ whole genome shotgun (WGS) entry which is preliminary data.</text>
</comment>
<organism evidence="1 2">
    <name type="scientific">Candidatus Clostridium eludens</name>
    <dbReference type="NCBI Taxonomy" id="3381663"/>
    <lineage>
        <taxon>Bacteria</taxon>
        <taxon>Bacillati</taxon>
        <taxon>Bacillota</taxon>
        <taxon>Clostridia</taxon>
        <taxon>Eubacteriales</taxon>
        <taxon>Clostridiaceae</taxon>
        <taxon>Clostridium</taxon>
    </lineage>
</organism>
<sequence length="86" mass="10474">MIYIKGKKNCYNNHINDRVLYMVLVEVFNAMVENKYYFIEKWKEGLQGGNVLIRYKVKQSIRIIDKAKSIKNFMRIYFWGIQEKCR</sequence>
<dbReference type="EMBL" id="JBJHZX010000011">
    <property type="protein sequence ID" value="MFL0195721.1"/>
    <property type="molecule type" value="Genomic_DNA"/>
</dbReference>
<dbReference type="RefSeq" id="WP_406791837.1">
    <property type="nucleotide sequence ID" value="NZ_JBJHZX010000011.1"/>
</dbReference>
<dbReference type="Proteomes" id="UP001623660">
    <property type="component" value="Unassembled WGS sequence"/>
</dbReference>
<keyword evidence="2" id="KW-1185">Reference proteome</keyword>
<reference evidence="1 2" key="1">
    <citation type="submission" date="2024-11" db="EMBL/GenBank/DDBJ databases">
        <authorList>
            <person name="Heng Y.C."/>
            <person name="Lim A.C.H."/>
            <person name="Lee J.K.Y."/>
            <person name="Kittelmann S."/>
        </authorList>
    </citation>
    <scope>NUCLEOTIDE SEQUENCE [LARGE SCALE GENOMIC DNA]</scope>
    <source>
        <strain evidence="1 2">WILCCON 0269</strain>
    </source>
</reference>
<name>A0ABW8SK45_9CLOT</name>
<evidence type="ECO:0000313" key="1">
    <source>
        <dbReference type="EMBL" id="MFL0195721.1"/>
    </source>
</evidence>
<proteinExistence type="predicted"/>
<accession>A0ABW8SK45</accession>
<protein>
    <submittedName>
        <fullName evidence="1">Recombinase</fullName>
    </submittedName>
</protein>
<gene>
    <name evidence="1" type="ORF">ACJDU8_09125</name>
</gene>